<gene>
    <name evidence="2" type="ORF">TWF102_004143</name>
</gene>
<organism evidence="2 3">
    <name type="scientific">Orbilia oligospora</name>
    <name type="common">Nematode-trapping fungus</name>
    <name type="synonym">Arthrobotrys oligospora</name>
    <dbReference type="NCBI Taxonomy" id="2813651"/>
    <lineage>
        <taxon>Eukaryota</taxon>
        <taxon>Fungi</taxon>
        <taxon>Dikarya</taxon>
        <taxon>Ascomycota</taxon>
        <taxon>Pezizomycotina</taxon>
        <taxon>Orbiliomycetes</taxon>
        <taxon>Orbiliales</taxon>
        <taxon>Orbiliaceae</taxon>
        <taxon>Orbilia</taxon>
    </lineage>
</organism>
<dbReference type="EMBL" id="WIQW01000002">
    <property type="protein sequence ID" value="KAF3112747.1"/>
    <property type="molecule type" value="Genomic_DNA"/>
</dbReference>
<feature type="region of interest" description="Disordered" evidence="1">
    <location>
        <begin position="79"/>
        <end position="124"/>
    </location>
</feature>
<proteinExistence type="predicted"/>
<feature type="region of interest" description="Disordered" evidence="1">
    <location>
        <begin position="1"/>
        <end position="64"/>
    </location>
</feature>
<protein>
    <submittedName>
        <fullName evidence="2">Uncharacterized protein</fullName>
    </submittedName>
</protein>
<evidence type="ECO:0000313" key="2">
    <source>
        <dbReference type="EMBL" id="KAF3112747.1"/>
    </source>
</evidence>
<dbReference type="AlphaFoldDB" id="A0A7C8NET3"/>
<evidence type="ECO:0000256" key="1">
    <source>
        <dbReference type="SAM" id="MobiDB-lite"/>
    </source>
</evidence>
<name>A0A7C8NET3_ORBOL</name>
<reference evidence="2 3" key="1">
    <citation type="submission" date="2019-06" db="EMBL/GenBank/DDBJ databases">
        <authorList>
            <person name="Palmer J.M."/>
        </authorList>
    </citation>
    <scope>NUCLEOTIDE SEQUENCE [LARGE SCALE GENOMIC DNA]</scope>
    <source>
        <strain evidence="2 3">TWF102</strain>
    </source>
</reference>
<feature type="compositionally biased region" description="Low complexity" evidence="1">
    <location>
        <begin position="43"/>
        <end position="52"/>
    </location>
</feature>
<sequence length="146" mass="16035">MDTTSTPPNHDGENVVPNQISGVGESSPDQNKSEPTSPPPPQQASQTPSMSSGAGPFFRSHRRSRVVLGSSGDLASVNMTQVFMPLPPQLPSASNAAPEGPEEKEETEEKEEREEEKKKKKKKVRFDFDEPEEDVFAEWLSELQGL</sequence>
<dbReference type="Proteomes" id="UP000475325">
    <property type="component" value="Unassembled WGS sequence"/>
</dbReference>
<accession>A0A7C8NET3</accession>
<feature type="compositionally biased region" description="Acidic residues" evidence="1">
    <location>
        <begin position="100"/>
        <end position="114"/>
    </location>
</feature>
<evidence type="ECO:0000313" key="3">
    <source>
        <dbReference type="Proteomes" id="UP000475325"/>
    </source>
</evidence>
<comment type="caution">
    <text evidence="2">The sequence shown here is derived from an EMBL/GenBank/DDBJ whole genome shotgun (WGS) entry which is preliminary data.</text>
</comment>